<dbReference type="AlphaFoldDB" id="A0A377HKX8"/>
<protein>
    <submittedName>
        <fullName evidence="1">Uncharacterized protein</fullName>
    </submittedName>
</protein>
<accession>A0A377HKX8</accession>
<evidence type="ECO:0000313" key="2">
    <source>
        <dbReference type="Proteomes" id="UP000254512"/>
    </source>
</evidence>
<dbReference type="EMBL" id="UGHD01000002">
    <property type="protein sequence ID" value="STO56734.1"/>
    <property type="molecule type" value="Genomic_DNA"/>
</dbReference>
<proteinExistence type="predicted"/>
<organism evidence="1 2">
    <name type="scientific">Grimontia hollisae</name>
    <name type="common">Vibrio hollisae</name>
    <dbReference type="NCBI Taxonomy" id="673"/>
    <lineage>
        <taxon>Bacteria</taxon>
        <taxon>Pseudomonadati</taxon>
        <taxon>Pseudomonadota</taxon>
        <taxon>Gammaproteobacteria</taxon>
        <taxon>Vibrionales</taxon>
        <taxon>Vibrionaceae</taxon>
        <taxon>Grimontia</taxon>
    </lineage>
</organism>
<evidence type="ECO:0000313" key="1">
    <source>
        <dbReference type="EMBL" id="STO56734.1"/>
    </source>
</evidence>
<gene>
    <name evidence="1" type="ORF">NCTC11645_01108</name>
</gene>
<reference evidence="1 2" key="1">
    <citation type="submission" date="2018-06" db="EMBL/GenBank/DDBJ databases">
        <authorList>
            <consortium name="Pathogen Informatics"/>
            <person name="Doyle S."/>
        </authorList>
    </citation>
    <scope>NUCLEOTIDE SEQUENCE [LARGE SCALE GENOMIC DNA]</scope>
    <source>
        <strain evidence="1 2">NCTC11645</strain>
    </source>
</reference>
<sequence>MIGTEYKLNESISSWTTSLEVAKVFKGGVPPQGSDYQGIILELKDSDSYEVIVNISALFNDDEFCEYLDKHKKNIASYHHGIGKYGNKQQEVVVDVDSLPLSSLIAWGGYSSPKIELATMYFGHAPDSLELISFDNLMKQSGLTDGAYWLTTPEAVERVSEKLKCHTHRLKPIKDLQDNA</sequence>
<dbReference type="Proteomes" id="UP000254512">
    <property type="component" value="Unassembled WGS sequence"/>
</dbReference>
<name>A0A377HKX8_GRIHO</name>